<name>A0AAD4D9J4_9FUNG</name>
<dbReference type="Gene3D" id="3.80.10.10">
    <property type="entry name" value="Ribonuclease Inhibitor"/>
    <property type="match status" value="1"/>
</dbReference>
<protein>
    <submittedName>
        <fullName evidence="2">Uncharacterized protein</fullName>
    </submittedName>
</protein>
<dbReference type="InterPro" id="IPR032675">
    <property type="entry name" value="LRR_dom_sf"/>
</dbReference>
<organism evidence="2 3">
    <name type="scientific">Linnemannia exigua</name>
    <dbReference type="NCBI Taxonomy" id="604196"/>
    <lineage>
        <taxon>Eukaryota</taxon>
        <taxon>Fungi</taxon>
        <taxon>Fungi incertae sedis</taxon>
        <taxon>Mucoromycota</taxon>
        <taxon>Mortierellomycotina</taxon>
        <taxon>Mortierellomycetes</taxon>
        <taxon>Mortierellales</taxon>
        <taxon>Mortierellaceae</taxon>
        <taxon>Linnemannia</taxon>
    </lineage>
</organism>
<dbReference type="SUPFAM" id="SSF52047">
    <property type="entry name" value="RNI-like"/>
    <property type="match status" value="1"/>
</dbReference>
<evidence type="ECO:0000256" key="1">
    <source>
        <dbReference type="SAM" id="MobiDB-lite"/>
    </source>
</evidence>
<comment type="caution">
    <text evidence="2">The sequence shown here is derived from an EMBL/GenBank/DDBJ whole genome shotgun (WGS) entry which is preliminary data.</text>
</comment>
<accession>A0AAD4D9J4</accession>
<dbReference type="Proteomes" id="UP001194580">
    <property type="component" value="Unassembled WGS sequence"/>
</dbReference>
<dbReference type="AlphaFoldDB" id="A0AAD4D9J4"/>
<proteinExistence type="predicted"/>
<gene>
    <name evidence="2" type="ORF">BGZ95_011708</name>
</gene>
<feature type="region of interest" description="Disordered" evidence="1">
    <location>
        <begin position="1"/>
        <end position="20"/>
    </location>
</feature>
<dbReference type="EMBL" id="JAAAIL010000908">
    <property type="protein sequence ID" value="KAG0272536.1"/>
    <property type="molecule type" value="Genomic_DNA"/>
</dbReference>
<evidence type="ECO:0000313" key="3">
    <source>
        <dbReference type="Proteomes" id="UP001194580"/>
    </source>
</evidence>
<sequence length="382" mass="43759">MNVKHYPVREPNESQGEDSEEFVTLARRQEPLSNLEELKVHGVCDWLTTINIRSMFAHCPNIKKLEVSGITGQGDIDAVGPFIGKVCPKIEWLKYDNPVLWRHDPLPLKLMESLPAQQVNMFIYSGIITTADSLGVRAAIQHHSTTLRHIRIDSSTSSQKMSASVIFKECCNLEELSISIYSTTGHYITLEDALESPWTCAKLRRLELGISGCEVPIEPEVLPYYSRPIPITISDAETSHFAQLEQLYKQIGALTSLQHLNLRMVSFNEHGQAFVGQSDEHQSFPGWLRLQDSLTGRPGYLQLLSGLKQLEYLEGSVRMDSVENKELEGWREAKWMEENWPSLRRAQFFARKTDVSTPFLWLLYKREILDKTDFRLWDLYAC</sequence>
<evidence type="ECO:0000313" key="2">
    <source>
        <dbReference type="EMBL" id="KAG0272536.1"/>
    </source>
</evidence>
<keyword evidence="3" id="KW-1185">Reference proteome</keyword>
<reference evidence="2" key="1">
    <citation type="journal article" date="2020" name="Fungal Divers.">
        <title>Resolving the Mortierellaceae phylogeny through synthesis of multi-gene phylogenetics and phylogenomics.</title>
        <authorList>
            <person name="Vandepol N."/>
            <person name="Liber J."/>
            <person name="Desiro A."/>
            <person name="Na H."/>
            <person name="Kennedy M."/>
            <person name="Barry K."/>
            <person name="Grigoriev I.V."/>
            <person name="Miller A.N."/>
            <person name="O'Donnell K."/>
            <person name="Stajich J.E."/>
            <person name="Bonito G."/>
        </authorList>
    </citation>
    <scope>NUCLEOTIDE SEQUENCE</scope>
    <source>
        <strain evidence="2">NRRL 28262</strain>
    </source>
</reference>